<dbReference type="SUPFAM" id="SSF53335">
    <property type="entry name" value="S-adenosyl-L-methionine-dependent methyltransferases"/>
    <property type="match status" value="1"/>
</dbReference>
<keyword evidence="3" id="KW-0808">Transferase</keyword>
<name>A0A7X0C5E3_9ACTN</name>
<gene>
    <name evidence="3" type="ORF">FHU36_004320</name>
</gene>
<dbReference type="InterPro" id="IPR025714">
    <property type="entry name" value="Methyltranfer_dom"/>
</dbReference>
<accession>A0A7X0C5E3</accession>
<evidence type="ECO:0000313" key="4">
    <source>
        <dbReference type="Proteomes" id="UP000583800"/>
    </source>
</evidence>
<protein>
    <submittedName>
        <fullName evidence="3">SAM-dependent methyltransferase</fullName>
    </submittedName>
</protein>
<comment type="caution">
    <text evidence="3">The sequence shown here is derived from an EMBL/GenBank/DDBJ whole genome shotgun (WGS) entry which is preliminary data.</text>
</comment>
<dbReference type="PANTHER" id="PTHR45128">
    <property type="entry name" value="METHYLTRANSFERASE TYPE 11"/>
    <property type="match status" value="1"/>
</dbReference>
<dbReference type="Gene3D" id="3.40.50.150">
    <property type="entry name" value="Vaccinia Virus protein VP39"/>
    <property type="match status" value="1"/>
</dbReference>
<dbReference type="Proteomes" id="UP000583800">
    <property type="component" value="Unassembled WGS sequence"/>
</dbReference>
<dbReference type="Pfam" id="PF21320">
    <property type="entry name" value="WHD_Rv2258c"/>
    <property type="match status" value="1"/>
</dbReference>
<dbReference type="RefSeq" id="WP_185085661.1">
    <property type="nucleotide sequence ID" value="NZ_JACHJB010000002.1"/>
</dbReference>
<reference evidence="3 4" key="1">
    <citation type="submission" date="2020-08" db="EMBL/GenBank/DDBJ databases">
        <title>Sequencing the genomes of 1000 actinobacteria strains.</title>
        <authorList>
            <person name="Klenk H.-P."/>
        </authorList>
    </citation>
    <scope>NUCLEOTIDE SEQUENCE [LARGE SCALE GENOMIC DNA]</scope>
    <source>
        <strain evidence="3 4">DSM 45913</strain>
    </source>
</reference>
<organism evidence="3 4">
    <name type="scientific">Nonomuraea muscovyensis</name>
    <dbReference type="NCBI Taxonomy" id="1124761"/>
    <lineage>
        <taxon>Bacteria</taxon>
        <taxon>Bacillati</taxon>
        <taxon>Actinomycetota</taxon>
        <taxon>Actinomycetes</taxon>
        <taxon>Streptosporangiales</taxon>
        <taxon>Streptosporangiaceae</taxon>
        <taxon>Nonomuraea</taxon>
    </lineage>
</organism>
<dbReference type="SUPFAM" id="SSF46785">
    <property type="entry name" value="Winged helix' DNA-binding domain"/>
    <property type="match status" value="1"/>
</dbReference>
<evidence type="ECO:0000259" key="2">
    <source>
        <dbReference type="Pfam" id="PF21320"/>
    </source>
</evidence>
<evidence type="ECO:0000313" key="3">
    <source>
        <dbReference type="EMBL" id="MBB6347775.1"/>
    </source>
</evidence>
<keyword evidence="4" id="KW-1185">Reference proteome</keyword>
<keyword evidence="3" id="KW-0489">Methyltransferase</keyword>
<feature type="domain" description="S-adenosylmethionine-dependent methyltransferase Rv2258c-like winged HTH" evidence="2">
    <location>
        <begin position="29"/>
        <end position="100"/>
    </location>
</feature>
<feature type="domain" description="Methyltransferase" evidence="1">
    <location>
        <begin position="182"/>
        <end position="291"/>
    </location>
</feature>
<sequence length="360" mass="38169">MPAPTSPEAAARALSVRLFLATLATQESLAAYLGVKLGLYDALREHGQASADALAEHTGLDARYLREWLEQQAVCGLLAAEGTGERRVFRLPPGHERVLTASDDPLSLVSTALLPLGGVARALPDLLAAFASGGGVPDDVYGEDWRQGHGGANRAVFTRQLVPWLRRHVPDVHARLSAAPARVVDVGSGAGWASLALATAYPSARVVGLDVDAEAVAEANARAKEAGLAERVSFEVADAFAARGRVYDVVCLFDTLHEVPRPVEALAACRGMRAEGGAVLVMDARVADAFTAPGDEIERFQYATSLLHCLPAGRAAEDSAATGTVMRASHVEAMARAAGFTRVRSFDLTDRFHRLYRLDG</sequence>
<dbReference type="CDD" id="cd02440">
    <property type="entry name" value="AdoMet_MTases"/>
    <property type="match status" value="1"/>
</dbReference>
<dbReference type="InterPro" id="IPR036388">
    <property type="entry name" value="WH-like_DNA-bd_sf"/>
</dbReference>
<dbReference type="EMBL" id="JACHJB010000002">
    <property type="protein sequence ID" value="MBB6347775.1"/>
    <property type="molecule type" value="Genomic_DNA"/>
</dbReference>
<dbReference type="InterPro" id="IPR048711">
    <property type="entry name" value="WHD_Rv2258c"/>
</dbReference>
<proteinExistence type="predicted"/>
<evidence type="ECO:0000259" key="1">
    <source>
        <dbReference type="Pfam" id="PF13847"/>
    </source>
</evidence>
<dbReference type="AlphaFoldDB" id="A0A7X0C5E3"/>
<dbReference type="Pfam" id="PF13847">
    <property type="entry name" value="Methyltransf_31"/>
    <property type="match status" value="1"/>
</dbReference>
<dbReference type="Gene3D" id="1.10.10.10">
    <property type="entry name" value="Winged helix-like DNA-binding domain superfamily/Winged helix DNA-binding domain"/>
    <property type="match status" value="1"/>
</dbReference>
<dbReference type="InterPro" id="IPR036390">
    <property type="entry name" value="WH_DNA-bd_sf"/>
</dbReference>
<dbReference type="InterPro" id="IPR053173">
    <property type="entry name" value="SAM-binding_MTase"/>
</dbReference>
<dbReference type="GO" id="GO:0008168">
    <property type="term" value="F:methyltransferase activity"/>
    <property type="evidence" value="ECO:0007669"/>
    <property type="project" value="UniProtKB-KW"/>
</dbReference>
<dbReference type="GO" id="GO:0032259">
    <property type="term" value="P:methylation"/>
    <property type="evidence" value="ECO:0007669"/>
    <property type="project" value="UniProtKB-KW"/>
</dbReference>
<dbReference type="InterPro" id="IPR029063">
    <property type="entry name" value="SAM-dependent_MTases_sf"/>
</dbReference>